<dbReference type="PANTHER" id="PTHR30469">
    <property type="entry name" value="MULTIDRUG RESISTANCE PROTEIN MDTA"/>
    <property type="match status" value="1"/>
</dbReference>
<dbReference type="RefSeq" id="WP_235225055.1">
    <property type="nucleotide sequence ID" value="NZ_JAKGAQ010000002.1"/>
</dbReference>
<comment type="similarity">
    <text evidence="1">Belongs to the membrane fusion protein (MFP) (TC 8.A.1) family.</text>
</comment>
<evidence type="ECO:0000256" key="3">
    <source>
        <dbReference type="SAM" id="SignalP"/>
    </source>
</evidence>
<keyword evidence="5" id="KW-1185">Reference proteome</keyword>
<dbReference type="PANTHER" id="PTHR30469:SF20">
    <property type="entry name" value="EFFLUX RND TRANSPORTER PERIPLASMIC ADAPTOR SUBUNIT"/>
    <property type="match status" value="1"/>
</dbReference>
<dbReference type="Gene3D" id="2.40.50.100">
    <property type="match status" value="1"/>
</dbReference>
<evidence type="ECO:0000256" key="2">
    <source>
        <dbReference type="SAM" id="Coils"/>
    </source>
</evidence>
<dbReference type="EMBL" id="JAKGAQ010000002">
    <property type="protein sequence ID" value="MCF2870928.1"/>
    <property type="molecule type" value="Genomic_DNA"/>
</dbReference>
<evidence type="ECO:0000313" key="5">
    <source>
        <dbReference type="Proteomes" id="UP001200557"/>
    </source>
</evidence>
<sequence length="349" mass="37496">MRNIIAIIALLMGAQLAAAQETELDQPVRSVKLTEISHERAGISRRFFGQVVARQTVDLAFQVGGQLNEFAVLEGQIVPEGDLVAQLDLESFSLQLQQSQIQLDQAERTVARLERLAGSSVSQVTLDDANTQLDLAGLAVRNAQYALDHASLYAPFDALVATRAVANFTTVGAGASIVRLHDMSELRIEIDVPEILFQRAGQNPDIHLTATFPGSDEVYPLEIREYDAQASSVGQTFQLTLALPRPEGLAIIPGSSVTVEARLQDEVITPILPTSAILIGNDGATFAMVFVPSGNQRGRIEKRPVSLVPDRDASFRVIEGLVAGDLVVTTGASDLIDGETVQPFTGFAN</sequence>
<accession>A0ABS9CUU2</accession>
<dbReference type="InterPro" id="IPR006143">
    <property type="entry name" value="RND_pump_MFP"/>
</dbReference>
<keyword evidence="2" id="KW-0175">Coiled coil</keyword>
<feature type="chain" id="PRO_5047331705" evidence="3">
    <location>
        <begin position="20"/>
        <end position="349"/>
    </location>
</feature>
<feature type="signal peptide" evidence="3">
    <location>
        <begin position="1"/>
        <end position="19"/>
    </location>
</feature>
<comment type="caution">
    <text evidence="4">The sequence shown here is derived from an EMBL/GenBank/DDBJ whole genome shotgun (WGS) entry which is preliminary data.</text>
</comment>
<dbReference type="NCBIfam" id="TIGR01730">
    <property type="entry name" value="RND_mfp"/>
    <property type="match status" value="1"/>
</dbReference>
<proteinExistence type="inferred from homology"/>
<organism evidence="4 5">
    <name type="scientific">Octadecabacter dasysiphoniae</name>
    <dbReference type="NCBI Taxonomy" id="2909341"/>
    <lineage>
        <taxon>Bacteria</taxon>
        <taxon>Pseudomonadati</taxon>
        <taxon>Pseudomonadota</taxon>
        <taxon>Alphaproteobacteria</taxon>
        <taxon>Rhodobacterales</taxon>
        <taxon>Roseobacteraceae</taxon>
        <taxon>Octadecabacter</taxon>
    </lineage>
</organism>
<protein>
    <submittedName>
        <fullName evidence="4">Efflux RND transporter periplasmic adaptor subunit</fullName>
    </submittedName>
</protein>
<gene>
    <name evidence="4" type="ORF">L0664_07615</name>
</gene>
<feature type="coiled-coil region" evidence="2">
    <location>
        <begin position="89"/>
        <end position="116"/>
    </location>
</feature>
<name>A0ABS9CUU2_9RHOB</name>
<dbReference type="Gene3D" id="2.40.420.20">
    <property type="match status" value="1"/>
</dbReference>
<dbReference type="SUPFAM" id="SSF111369">
    <property type="entry name" value="HlyD-like secretion proteins"/>
    <property type="match status" value="1"/>
</dbReference>
<evidence type="ECO:0000313" key="4">
    <source>
        <dbReference type="EMBL" id="MCF2870928.1"/>
    </source>
</evidence>
<dbReference type="Gene3D" id="1.10.287.470">
    <property type="entry name" value="Helix hairpin bin"/>
    <property type="match status" value="1"/>
</dbReference>
<evidence type="ECO:0000256" key="1">
    <source>
        <dbReference type="ARBA" id="ARBA00009477"/>
    </source>
</evidence>
<reference evidence="4 5" key="1">
    <citation type="submission" date="2022-01" db="EMBL/GenBank/DDBJ databases">
        <title>Octadecabacter sp. nov., isolated from a marine alga.</title>
        <authorList>
            <person name="Jin M.S."/>
            <person name="Kim H.M."/>
            <person name="Han D.M."/>
            <person name="Jung J.J."/>
            <person name="Jeon C.O."/>
        </authorList>
    </citation>
    <scope>NUCLEOTIDE SEQUENCE [LARGE SCALE GENOMIC DNA]</scope>
    <source>
        <strain evidence="4 5">G9-8</strain>
    </source>
</reference>
<keyword evidence="3" id="KW-0732">Signal</keyword>
<dbReference type="Gene3D" id="2.40.30.170">
    <property type="match status" value="1"/>
</dbReference>
<dbReference type="Proteomes" id="UP001200557">
    <property type="component" value="Unassembled WGS sequence"/>
</dbReference>